<evidence type="ECO:0000256" key="2">
    <source>
        <dbReference type="SAM" id="SignalP"/>
    </source>
</evidence>
<protein>
    <submittedName>
        <fullName evidence="3">Uncharacterized protein</fullName>
    </submittedName>
</protein>
<evidence type="ECO:0000256" key="1">
    <source>
        <dbReference type="SAM" id="MobiDB-lite"/>
    </source>
</evidence>
<name>A0A9P5U937_9AGAR</name>
<sequence length="284" mass="31378">MMLITSRIHCFGLVFVAVLISGVHAMPTGPPITPPPPVIAAGPKHLDKESWDTPVRVTVLDENDVTKIYLKGKLSNGARKEISQIVNLAIGPFPRNHVRYMNRYGTYEPIENTIIFAVEAKTGRCSGALPCIVSRLKIDPKRPASISFYEIDQTLKRLTLGDELHSDKIDPDFERLFSLEKFLGGWPGLKNVIEERDNNRIRNGILQPADAERKQRGKKKQPEENQGGPSQNPGASSLKKQKVEDHGVRGKEAPGTTPGTPPPPNLKQPEFKVGSVGWLLNTDT</sequence>
<feature type="region of interest" description="Disordered" evidence="1">
    <location>
        <begin position="203"/>
        <end position="284"/>
    </location>
</feature>
<keyword evidence="4" id="KW-1185">Reference proteome</keyword>
<proteinExistence type="predicted"/>
<reference evidence="3" key="1">
    <citation type="submission" date="2020-11" db="EMBL/GenBank/DDBJ databases">
        <authorList>
            <consortium name="DOE Joint Genome Institute"/>
            <person name="Ahrendt S."/>
            <person name="Riley R."/>
            <person name="Andreopoulos W."/>
            <person name="Labutti K."/>
            <person name="Pangilinan J."/>
            <person name="Ruiz-Duenas F.J."/>
            <person name="Barrasa J.M."/>
            <person name="Sanchez-Garcia M."/>
            <person name="Camarero S."/>
            <person name="Miyauchi S."/>
            <person name="Serrano A."/>
            <person name="Linde D."/>
            <person name="Babiker R."/>
            <person name="Drula E."/>
            <person name="Ayuso-Fernandez I."/>
            <person name="Pacheco R."/>
            <person name="Padilla G."/>
            <person name="Ferreira P."/>
            <person name="Barriuso J."/>
            <person name="Kellner H."/>
            <person name="Castanera R."/>
            <person name="Alfaro M."/>
            <person name="Ramirez L."/>
            <person name="Pisabarro A.G."/>
            <person name="Kuo A."/>
            <person name="Tritt A."/>
            <person name="Lipzen A."/>
            <person name="He G."/>
            <person name="Yan M."/>
            <person name="Ng V."/>
            <person name="Cullen D."/>
            <person name="Martin F."/>
            <person name="Rosso M.-N."/>
            <person name="Henrissat B."/>
            <person name="Hibbett D."/>
            <person name="Martinez A.T."/>
            <person name="Grigoriev I.V."/>
        </authorList>
    </citation>
    <scope>NUCLEOTIDE SEQUENCE</scope>
    <source>
        <strain evidence="3">AH 40177</strain>
    </source>
</reference>
<evidence type="ECO:0000313" key="4">
    <source>
        <dbReference type="Proteomes" id="UP000772434"/>
    </source>
</evidence>
<dbReference type="AlphaFoldDB" id="A0A9P5U937"/>
<dbReference type="Proteomes" id="UP000772434">
    <property type="component" value="Unassembled WGS sequence"/>
</dbReference>
<accession>A0A9P5U937</accession>
<organism evidence="3 4">
    <name type="scientific">Rhodocollybia butyracea</name>
    <dbReference type="NCBI Taxonomy" id="206335"/>
    <lineage>
        <taxon>Eukaryota</taxon>
        <taxon>Fungi</taxon>
        <taxon>Dikarya</taxon>
        <taxon>Basidiomycota</taxon>
        <taxon>Agaricomycotina</taxon>
        <taxon>Agaricomycetes</taxon>
        <taxon>Agaricomycetidae</taxon>
        <taxon>Agaricales</taxon>
        <taxon>Marasmiineae</taxon>
        <taxon>Omphalotaceae</taxon>
        <taxon>Rhodocollybia</taxon>
    </lineage>
</organism>
<comment type="caution">
    <text evidence="3">The sequence shown here is derived from an EMBL/GenBank/DDBJ whole genome shotgun (WGS) entry which is preliminary data.</text>
</comment>
<dbReference type="EMBL" id="JADNRY010000039">
    <property type="protein sequence ID" value="KAF9070534.1"/>
    <property type="molecule type" value="Genomic_DNA"/>
</dbReference>
<evidence type="ECO:0000313" key="3">
    <source>
        <dbReference type="EMBL" id="KAF9070534.1"/>
    </source>
</evidence>
<keyword evidence="2" id="KW-0732">Signal</keyword>
<feature type="compositionally biased region" description="Basic and acidic residues" evidence="1">
    <location>
        <begin position="241"/>
        <end position="252"/>
    </location>
</feature>
<gene>
    <name evidence="3" type="ORF">BDP27DRAFT_588514</name>
</gene>
<feature type="signal peptide" evidence="2">
    <location>
        <begin position="1"/>
        <end position="25"/>
    </location>
</feature>
<feature type="chain" id="PRO_5040267447" evidence="2">
    <location>
        <begin position="26"/>
        <end position="284"/>
    </location>
</feature>